<reference evidence="5 6" key="1">
    <citation type="submission" date="2019-11" db="EMBL/GenBank/DDBJ databases">
        <authorList>
            <person name="He Y."/>
        </authorList>
    </citation>
    <scope>NUCLEOTIDE SEQUENCE [LARGE SCALE GENOMIC DNA]</scope>
    <source>
        <strain evidence="5 6">SCSIO 58843</strain>
    </source>
</reference>
<name>A0A5Q2REH9_9ACTN</name>
<dbReference type="PANTHER" id="PTHR47235:SF1">
    <property type="entry name" value="BLR6548 PROTEIN"/>
    <property type="match status" value="1"/>
</dbReference>
<protein>
    <submittedName>
        <fullName evidence="5">ABC transporter substrate-binding protein</fullName>
    </submittedName>
</protein>
<dbReference type="Gene3D" id="3.40.50.2300">
    <property type="match status" value="2"/>
</dbReference>
<dbReference type="InterPro" id="IPR028081">
    <property type="entry name" value="Leu-bd"/>
</dbReference>
<dbReference type="SUPFAM" id="SSF53822">
    <property type="entry name" value="Periplasmic binding protein-like I"/>
    <property type="match status" value="1"/>
</dbReference>
<evidence type="ECO:0000256" key="1">
    <source>
        <dbReference type="ARBA" id="ARBA00010062"/>
    </source>
</evidence>
<comment type="similarity">
    <text evidence="1">Belongs to the leucine-binding protein family.</text>
</comment>
<sequence length="336" mass="35303">MDERAARRGAAGGCARCRGRVHGGRRGQHGGWRFRGSGGGAGRGAEIEDSTTGVTDSAIKIGIHAPETIGGIDIGDLLGLGDLTQLYWDTVNEKGGIHGRSVEVTLADDGYDANAAQQACRDLIADDLFFASGTFGADQIITCANLATDAQMPYMSLGVAEDGLVDKPGYRAMTMTYDAMSELMAEYVLGEVVEDPQAPVAMVRYNSPSSEVAQDAFTATMDELGSNVVAADAVDKQGNANELTAECVKLANLGVEVVFMILVPTASTQLARLCAEQGFTPQYVTVSNTLSCASEPPIGVPELVGCRSFSAVRVDTTGNTLADEAQQAWADRLPRP</sequence>
<keyword evidence="6" id="KW-1185">Reference proteome</keyword>
<keyword evidence="2" id="KW-0732">Signal</keyword>
<organism evidence="5 6">
    <name type="scientific">Actinomarinicola tropica</name>
    <dbReference type="NCBI Taxonomy" id="2789776"/>
    <lineage>
        <taxon>Bacteria</taxon>
        <taxon>Bacillati</taxon>
        <taxon>Actinomycetota</taxon>
        <taxon>Acidimicrobiia</taxon>
        <taxon>Acidimicrobiales</taxon>
        <taxon>Iamiaceae</taxon>
        <taxon>Actinomarinicola</taxon>
    </lineage>
</organism>
<accession>A0A5Q2REH9</accession>
<feature type="region of interest" description="Disordered" evidence="3">
    <location>
        <begin position="24"/>
        <end position="50"/>
    </location>
</feature>
<dbReference type="InterPro" id="IPR028082">
    <property type="entry name" value="Peripla_BP_I"/>
</dbReference>
<dbReference type="KEGG" id="atq:GH723_02445"/>
<dbReference type="EMBL" id="CP045851">
    <property type="protein sequence ID" value="QGG94053.1"/>
    <property type="molecule type" value="Genomic_DNA"/>
</dbReference>
<dbReference type="Proteomes" id="UP000334019">
    <property type="component" value="Chromosome"/>
</dbReference>
<dbReference type="RefSeq" id="WP_153758159.1">
    <property type="nucleotide sequence ID" value="NZ_CP045851.1"/>
</dbReference>
<feature type="domain" description="Leucine-binding protein" evidence="4">
    <location>
        <begin position="84"/>
        <end position="332"/>
    </location>
</feature>
<evidence type="ECO:0000256" key="2">
    <source>
        <dbReference type="ARBA" id="ARBA00022729"/>
    </source>
</evidence>
<dbReference type="PANTHER" id="PTHR47235">
    <property type="entry name" value="BLR6548 PROTEIN"/>
    <property type="match status" value="1"/>
</dbReference>
<evidence type="ECO:0000313" key="5">
    <source>
        <dbReference type="EMBL" id="QGG94053.1"/>
    </source>
</evidence>
<proteinExistence type="inferred from homology"/>
<dbReference type="Pfam" id="PF13458">
    <property type="entry name" value="Peripla_BP_6"/>
    <property type="match status" value="1"/>
</dbReference>
<evidence type="ECO:0000313" key="6">
    <source>
        <dbReference type="Proteomes" id="UP000334019"/>
    </source>
</evidence>
<evidence type="ECO:0000259" key="4">
    <source>
        <dbReference type="Pfam" id="PF13458"/>
    </source>
</evidence>
<evidence type="ECO:0000256" key="3">
    <source>
        <dbReference type="SAM" id="MobiDB-lite"/>
    </source>
</evidence>
<dbReference type="AlphaFoldDB" id="A0A5Q2REH9"/>
<gene>
    <name evidence="5" type="ORF">GH723_02445</name>
</gene>